<dbReference type="EMBL" id="LITU01000070">
    <property type="protein sequence ID" value="KOY14311.1"/>
    <property type="molecule type" value="Genomic_DNA"/>
</dbReference>
<comment type="caution">
    <text evidence="2">The sequence shown here is derived from an EMBL/GenBank/DDBJ whole genome shotgun (WGS) entry which is preliminary data.</text>
</comment>
<evidence type="ECO:0000259" key="1">
    <source>
        <dbReference type="Pfam" id="PF13788"/>
    </source>
</evidence>
<gene>
    <name evidence="2" type="ORF">AMS66_20110</name>
</gene>
<proteinExistence type="predicted"/>
<organism evidence="2 3">
    <name type="scientific">Paenibacillus xylanivorans</name>
    <dbReference type="NCBI Taxonomy" id="1705561"/>
    <lineage>
        <taxon>Bacteria</taxon>
        <taxon>Bacillati</taxon>
        <taxon>Bacillota</taxon>
        <taxon>Bacilli</taxon>
        <taxon>Bacillales</taxon>
        <taxon>Paenibacillaceae</taxon>
        <taxon>Paenibacillus</taxon>
    </lineage>
</organism>
<sequence>MNITIDQQGSSKVAIIESNDIVINNVQDALDLMASVNYTDDAQKILINKANLNEDFFELKTRLAGDILQKYVNYQVKLAIVGDFDGYNSKSLRDFIYECNHGKHVFFLKNKDEALQALHNIG</sequence>
<keyword evidence="3" id="KW-1185">Reference proteome</keyword>
<dbReference type="PATRIC" id="fig|1705561.3.peg.4189"/>
<dbReference type="RefSeq" id="WP_053782489.1">
    <property type="nucleotide sequence ID" value="NZ_LITU01000070.1"/>
</dbReference>
<dbReference type="AlphaFoldDB" id="A0A0N0UH59"/>
<accession>A0A0N0UH59</accession>
<protein>
    <submittedName>
        <fullName evidence="2">Cytoplasmic protein</fullName>
    </submittedName>
</protein>
<dbReference type="Pfam" id="PF13788">
    <property type="entry name" value="DUF4180"/>
    <property type="match status" value="1"/>
</dbReference>
<feature type="domain" description="DUF4180" evidence="1">
    <location>
        <begin position="10"/>
        <end position="118"/>
    </location>
</feature>
<dbReference type="InterPro" id="IPR025438">
    <property type="entry name" value="DUF4180"/>
</dbReference>
<dbReference type="Proteomes" id="UP000037688">
    <property type="component" value="Unassembled WGS sequence"/>
</dbReference>
<reference evidence="2 3" key="1">
    <citation type="submission" date="2015-08" db="EMBL/GenBank/DDBJ databases">
        <title>Draft genome sequence of cellulolytic and xylanolytic Paenibacillus sp. A59, isolated from a decaying forest soil from Patagonia, Argentina.</title>
        <authorList>
            <person name="Ghio S."/>
            <person name="Caceres A.M."/>
            <person name="Talia P."/>
            <person name="Grasso D."/>
            <person name="Campos E."/>
        </authorList>
    </citation>
    <scope>NUCLEOTIDE SEQUENCE [LARGE SCALE GENOMIC DNA]</scope>
    <source>
        <strain evidence="2 3">A59</strain>
    </source>
</reference>
<evidence type="ECO:0000313" key="3">
    <source>
        <dbReference type="Proteomes" id="UP000037688"/>
    </source>
</evidence>
<evidence type="ECO:0000313" key="2">
    <source>
        <dbReference type="EMBL" id="KOY14311.1"/>
    </source>
</evidence>
<dbReference type="OrthoDB" id="8595425at2"/>
<name>A0A0N0UH59_9BACL</name>